<evidence type="ECO:0008006" key="4">
    <source>
        <dbReference type="Google" id="ProtNLM"/>
    </source>
</evidence>
<comment type="caution">
    <text evidence="2">The sequence shown here is derived from an EMBL/GenBank/DDBJ whole genome shotgun (WGS) entry which is preliminary data.</text>
</comment>
<evidence type="ECO:0000256" key="1">
    <source>
        <dbReference type="SAM" id="MobiDB-lite"/>
    </source>
</evidence>
<protein>
    <recommendedName>
        <fullName evidence="4">DUF2635 domain-containing protein</fullName>
    </recommendedName>
</protein>
<dbReference type="RefSeq" id="WP_005992047.1">
    <property type="nucleotide sequence ID" value="NZ_AECZ01000006.1"/>
</dbReference>
<feature type="region of interest" description="Disordered" evidence="1">
    <location>
        <begin position="45"/>
        <end position="74"/>
    </location>
</feature>
<dbReference type="AlphaFoldDB" id="E1JU95"/>
<gene>
    <name evidence="2" type="ORF">DesfrDRAFT_1194</name>
</gene>
<feature type="compositionally biased region" description="Low complexity" evidence="1">
    <location>
        <begin position="57"/>
        <end position="67"/>
    </location>
</feature>
<reference evidence="2 3" key="1">
    <citation type="submission" date="2010-08" db="EMBL/GenBank/DDBJ databases">
        <title>The draft genome of Desulfovibrio fructosovorans JJ.</title>
        <authorList>
            <consortium name="US DOE Joint Genome Institute (JGI-PGF)"/>
            <person name="Lucas S."/>
            <person name="Copeland A."/>
            <person name="Lapidus A."/>
            <person name="Cheng J.-F."/>
            <person name="Bruce D."/>
            <person name="Goodwin L."/>
            <person name="Pitluck S."/>
            <person name="Land M.L."/>
            <person name="Hauser L."/>
            <person name="Chang Y.-J."/>
            <person name="Jeffries C."/>
            <person name="Wall J.D."/>
            <person name="Stahl D.A."/>
            <person name="Arkin A.P."/>
            <person name="Dehal P."/>
            <person name="Stolyar S.M."/>
            <person name="Hazen T.C."/>
            <person name="Woyke T.J."/>
        </authorList>
    </citation>
    <scope>NUCLEOTIDE SEQUENCE [LARGE SCALE GENOMIC DNA]</scope>
    <source>
        <strain evidence="2 3">JJ</strain>
    </source>
</reference>
<organism evidence="2 3">
    <name type="scientific">Solidesulfovibrio fructosivorans JJ]</name>
    <dbReference type="NCBI Taxonomy" id="596151"/>
    <lineage>
        <taxon>Bacteria</taxon>
        <taxon>Pseudomonadati</taxon>
        <taxon>Thermodesulfobacteriota</taxon>
        <taxon>Desulfovibrionia</taxon>
        <taxon>Desulfovibrionales</taxon>
        <taxon>Desulfovibrionaceae</taxon>
        <taxon>Solidesulfovibrio</taxon>
    </lineage>
</organism>
<name>E1JU95_SOLFR</name>
<sequence>MTTITVRAAPGLRVPMEGMPRRHITEDTAVAVSDSAYYRRRVADGDLLPRASDKTTTKAATAKPAPKTAKKKEA</sequence>
<proteinExistence type="predicted"/>
<keyword evidence="3" id="KW-1185">Reference proteome</keyword>
<dbReference type="Proteomes" id="UP000006250">
    <property type="component" value="Unassembled WGS sequence"/>
</dbReference>
<dbReference type="STRING" id="596151.DesfrDRAFT_1194"/>
<dbReference type="EMBL" id="AECZ01000006">
    <property type="protein sequence ID" value="EFL52025.1"/>
    <property type="molecule type" value="Genomic_DNA"/>
</dbReference>
<accession>E1JU95</accession>
<dbReference type="eggNOG" id="ENOG5033AC3">
    <property type="taxonomic scope" value="Bacteria"/>
</dbReference>
<evidence type="ECO:0000313" key="2">
    <source>
        <dbReference type="EMBL" id="EFL52025.1"/>
    </source>
</evidence>
<evidence type="ECO:0000313" key="3">
    <source>
        <dbReference type="Proteomes" id="UP000006250"/>
    </source>
</evidence>